<dbReference type="EMBL" id="BJXA01000075">
    <property type="protein sequence ID" value="GEM42722.1"/>
    <property type="molecule type" value="Genomic_DNA"/>
</dbReference>
<evidence type="ECO:0000259" key="1">
    <source>
        <dbReference type="Pfam" id="PF01370"/>
    </source>
</evidence>
<name>A0A511MQ49_9NOCA</name>
<dbReference type="InterPro" id="IPR001509">
    <property type="entry name" value="Epimerase_deHydtase"/>
</dbReference>
<evidence type="ECO:0000313" key="2">
    <source>
        <dbReference type="EMBL" id="GEM42722.1"/>
    </source>
</evidence>
<dbReference type="Pfam" id="PF01370">
    <property type="entry name" value="Epimerase"/>
    <property type="match status" value="1"/>
</dbReference>
<dbReference type="SUPFAM" id="SSF51735">
    <property type="entry name" value="NAD(P)-binding Rossmann-fold domains"/>
    <property type="match status" value="1"/>
</dbReference>
<dbReference type="Gene3D" id="3.40.50.720">
    <property type="entry name" value="NAD(P)-binding Rossmann-like Domain"/>
    <property type="match status" value="1"/>
</dbReference>
<dbReference type="InterPro" id="IPR051783">
    <property type="entry name" value="NAD(P)-dependent_oxidoreduct"/>
</dbReference>
<accession>A0A511MQ49</accession>
<dbReference type="InterPro" id="IPR036291">
    <property type="entry name" value="NAD(P)-bd_dom_sf"/>
</dbReference>
<dbReference type="AlphaFoldDB" id="A0A511MQ49"/>
<keyword evidence="3" id="KW-1185">Reference proteome</keyword>
<sequence>MMRIFLAGATGVIGTRLVPLLVEAGHEVAGMTRSAAKADQVRDAGAVPVICDVYDLDALTAAVVDFRPDLVMHQLTDLPDDATLLPDRAEANARIRTEGTRNLIAAARAAGAKRFLAQSIAWEPAGGRGQVIQDHEAAVLDVDGVVVKYGQFYGPGTYYEDQHPPHPRVHVYDAAARTIPLLEASTGVIIVADVA</sequence>
<dbReference type="GO" id="GO:0005737">
    <property type="term" value="C:cytoplasm"/>
    <property type="evidence" value="ECO:0007669"/>
    <property type="project" value="TreeGrafter"/>
</dbReference>
<feature type="domain" description="NAD-dependent epimerase/dehydratase" evidence="1">
    <location>
        <begin position="4"/>
        <end position="117"/>
    </location>
</feature>
<dbReference type="Proteomes" id="UP000321424">
    <property type="component" value="Unassembled WGS sequence"/>
</dbReference>
<comment type="caution">
    <text evidence="2">The sequence shown here is derived from an EMBL/GenBank/DDBJ whole genome shotgun (WGS) entry which is preliminary data.</text>
</comment>
<organism evidence="2 3">
    <name type="scientific">Nocardia ninae NBRC 108245</name>
    <dbReference type="NCBI Taxonomy" id="1210091"/>
    <lineage>
        <taxon>Bacteria</taxon>
        <taxon>Bacillati</taxon>
        <taxon>Actinomycetota</taxon>
        <taxon>Actinomycetes</taxon>
        <taxon>Mycobacteriales</taxon>
        <taxon>Nocardiaceae</taxon>
        <taxon>Nocardia</taxon>
    </lineage>
</organism>
<proteinExistence type="predicted"/>
<protein>
    <submittedName>
        <fullName evidence="2">dTDP-glucose 4,6-dehydratase</fullName>
    </submittedName>
</protein>
<evidence type="ECO:0000313" key="3">
    <source>
        <dbReference type="Proteomes" id="UP000321424"/>
    </source>
</evidence>
<reference evidence="2 3" key="1">
    <citation type="submission" date="2019-07" db="EMBL/GenBank/DDBJ databases">
        <title>Whole genome shotgun sequence of Nocardia ninae NBRC 108245.</title>
        <authorList>
            <person name="Hosoyama A."/>
            <person name="Uohara A."/>
            <person name="Ohji S."/>
            <person name="Ichikawa N."/>
        </authorList>
    </citation>
    <scope>NUCLEOTIDE SEQUENCE [LARGE SCALE GENOMIC DNA]</scope>
    <source>
        <strain evidence="2 3">NBRC 108245</strain>
    </source>
</reference>
<dbReference type="PANTHER" id="PTHR48079:SF6">
    <property type="entry name" value="NAD(P)-BINDING DOMAIN-CONTAINING PROTEIN-RELATED"/>
    <property type="match status" value="1"/>
</dbReference>
<dbReference type="PANTHER" id="PTHR48079">
    <property type="entry name" value="PROTEIN YEEZ"/>
    <property type="match status" value="1"/>
</dbReference>
<dbReference type="GO" id="GO:0004029">
    <property type="term" value="F:aldehyde dehydrogenase (NAD+) activity"/>
    <property type="evidence" value="ECO:0007669"/>
    <property type="project" value="TreeGrafter"/>
</dbReference>
<gene>
    <name evidence="2" type="ORF">NN4_72410</name>
</gene>